<dbReference type="PANTHER" id="PTHR45036:SF1">
    <property type="entry name" value="METHYLTRANSFERASE LIKE 7A"/>
    <property type="match status" value="1"/>
</dbReference>
<keyword evidence="3" id="KW-1185">Reference proteome</keyword>
<dbReference type="InterPro" id="IPR013216">
    <property type="entry name" value="Methyltransf_11"/>
</dbReference>
<evidence type="ECO:0000259" key="1">
    <source>
        <dbReference type="Pfam" id="PF08241"/>
    </source>
</evidence>
<dbReference type="GO" id="GO:0008757">
    <property type="term" value="F:S-adenosylmethionine-dependent methyltransferase activity"/>
    <property type="evidence" value="ECO:0007669"/>
    <property type="project" value="InterPro"/>
</dbReference>
<organism evidence="2 3">
    <name type="scientific">Nonomuraea wenchangensis</name>
    <dbReference type="NCBI Taxonomy" id="568860"/>
    <lineage>
        <taxon>Bacteria</taxon>
        <taxon>Bacillati</taxon>
        <taxon>Actinomycetota</taxon>
        <taxon>Actinomycetes</taxon>
        <taxon>Streptosporangiales</taxon>
        <taxon>Streptosporangiaceae</taxon>
        <taxon>Nonomuraea</taxon>
    </lineage>
</organism>
<dbReference type="InterPro" id="IPR052356">
    <property type="entry name" value="Thiol_S-MT"/>
</dbReference>
<dbReference type="Gene3D" id="3.40.50.150">
    <property type="entry name" value="Vaccinia Virus protein VP39"/>
    <property type="match status" value="1"/>
</dbReference>
<keyword evidence="2" id="KW-0808">Transferase</keyword>
<dbReference type="InterPro" id="IPR029063">
    <property type="entry name" value="SAM-dependent_MTases_sf"/>
</dbReference>
<proteinExistence type="predicted"/>
<dbReference type="PANTHER" id="PTHR45036">
    <property type="entry name" value="METHYLTRANSFERASE LIKE 7B"/>
    <property type="match status" value="1"/>
</dbReference>
<dbReference type="AlphaFoldDB" id="A0A1I0LMT3"/>
<protein>
    <submittedName>
        <fullName evidence="2">Methyltransferase domain-containing protein</fullName>
    </submittedName>
</protein>
<keyword evidence="2" id="KW-0489">Methyltransferase</keyword>
<evidence type="ECO:0000313" key="3">
    <source>
        <dbReference type="Proteomes" id="UP000199361"/>
    </source>
</evidence>
<gene>
    <name evidence="2" type="ORF">SAMN05421811_11971</name>
</gene>
<dbReference type="CDD" id="cd02440">
    <property type="entry name" value="AdoMet_MTases"/>
    <property type="match status" value="1"/>
</dbReference>
<dbReference type="RefSeq" id="WP_091092097.1">
    <property type="nucleotide sequence ID" value="NZ_FOHX01000019.1"/>
</dbReference>
<name>A0A1I0LMT3_9ACTN</name>
<accession>A0A1I0LMT3</accession>
<dbReference type="GO" id="GO:0032259">
    <property type="term" value="P:methylation"/>
    <property type="evidence" value="ECO:0007669"/>
    <property type="project" value="UniProtKB-KW"/>
</dbReference>
<dbReference type="Proteomes" id="UP000199361">
    <property type="component" value="Unassembled WGS sequence"/>
</dbReference>
<dbReference type="OrthoDB" id="65624at2"/>
<sequence>MGDLPQDLSRFQHPRFARAYARLSAEAETHATGELRERLLAGLSGRVVEVGAGNGLNFAHYPAEVREVVAVEPDDVLRTYAERAASAAKVPVRVVAGHGGALPVADGGYDAVVLSLVLCSVPDQRAALAEVRRVLRPGGEVRFFEHVRSARPAVSLLQHAVTPLWRLVTGDCRPNRDTARALRDSGLVVEECERFPFKPLPSSPTLTHILGRARNP</sequence>
<dbReference type="EMBL" id="FOHX01000019">
    <property type="protein sequence ID" value="SEU41528.1"/>
    <property type="molecule type" value="Genomic_DNA"/>
</dbReference>
<reference evidence="2 3" key="1">
    <citation type="submission" date="2016-10" db="EMBL/GenBank/DDBJ databases">
        <authorList>
            <person name="de Groot N.N."/>
        </authorList>
    </citation>
    <scope>NUCLEOTIDE SEQUENCE [LARGE SCALE GENOMIC DNA]</scope>
    <source>
        <strain evidence="2 3">CGMCC 4.5598</strain>
    </source>
</reference>
<dbReference type="Pfam" id="PF08241">
    <property type="entry name" value="Methyltransf_11"/>
    <property type="match status" value="1"/>
</dbReference>
<evidence type="ECO:0000313" key="2">
    <source>
        <dbReference type="EMBL" id="SEU41528.1"/>
    </source>
</evidence>
<dbReference type="SUPFAM" id="SSF53335">
    <property type="entry name" value="S-adenosyl-L-methionine-dependent methyltransferases"/>
    <property type="match status" value="1"/>
</dbReference>
<dbReference type="STRING" id="568860.SAMN05421811_11971"/>
<feature type="domain" description="Methyltransferase type 11" evidence="1">
    <location>
        <begin position="48"/>
        <end position="141"/>
    </location>
</feature>